<evidence type="ECO:0000259" key="7">
    <source>
        <dbReference type="Pfam" id="PF00892"/>
    </source>
</evidence>
<protein>
    <submittedName>
        <fullName evidence="8">DMT family transporter</fullName>
    </submittedName>
</protein>
<evidence type="ECO:0000256" key="1">
    <source>
        <dbReference type="ARBA" id="ARBA00004651"/>
    </source>
</evidence>
<feature type="domain" description="EamA" evidence="7">
    <location>
        <begin position="11"/>
        <end position="141"/>
    </location>
</feature>
<feature type="transmembrane region" description="Helical" evidence="6">
    <location>
        <begin position="126"/>
        <end position="150"/>
    </location>
</feature>
<keyword evidence="2" id="KW-1003">Cell membrane</keyword>
<comment type="subcellular location">
    <subcellularLocation>
        <location evidence="1">Cell membrane</location>
        <topology evidence="1">Multi-pass membrane protein</topology>
    </subcellularLocation>
</comment>
<feature type="transmembrane region" description="Helical" evidence="6">
    <location>
        <begin position="217"/>
        <end position="239"/>
    </location>
</feature>
<feature type="domain" description="EamA" evidence="7">
    <location>
        <begin position="153"/>
        <end position="288"/>
    </location>
</feature>
<dbReference type="EMBL" id="SOML01000001">
    <property type="protein sequence ID" value="TFD98961.1"/>
    <property type="molecule type" value="Genomic_DNA"/>
</dbReference>
<keyword evidence="5 6" id="KW-0472">Membrane</keyword>
<feature type="transmembrane region" description="Helical" evidence="6">
    <location>
        <begin position="273"/>
        <end position="289"/>
    </location>
</feature>
<dbReference type="InterPro" id="IPR000620">
    <property type="entry name" value="EamA_dom"/>
</dbReference>
<dbReference type="Pfam" id="PF00892">
    <property type="entry name" value="EamA"/>
    <property type="match status" value="2"/>
</dbReference>
<dbReference type="Proteomes" id="UP000297861">
    <property type="component" value="Unassembled WGS sequence"/>
</dbReference>
<dbReference type="GO" id="GO:0005886">
    <property type="term" value="C:plasma membrane"/>
    <property type="evidence" value="ECO:0007669"/>
    <property type="project" value="UniProtKB-SubCell"/>
</dbReference>
<feature type="transmembrane region" description="Helical" evidence="6">
    <location>
        <begin position="12"/>
        <end position="31"/>
    </location>
</feature>
<dbReference type="InterPro" id="IPR037185">
    <property type="entry name" value="EmrE-like"/>
</dbReference>
<dbReference type="InterPro" id="IPR050638">
    <property type="entry name" value="AA-Vitamin_Transporters"/>
</dbReference>
<feature type="transmembrane region" description="Helical" evidence="6">
    <location>
        <begin position="188"/>
        <end position="205"/>
    </location>
</feature>
<evidence type="ECO:0000256" key="5">
    <source>
        <dbReference type="ARBA" id="ARBA00023136"/>
    </source>
</evidence>
<feature type="transmembrane region" description="Helical" evidence="6">
    <location>
        <begin position="68"/>
        <end position="85"/>
    </location>
</feature>
<dbReference type="PANTHER" id="PTHR32322">
    <property type="entry name" value="INNER MEMBRANE TRANSPORTER"/>
    <property type="match status" value="1"/>
</dbReference>
<keyword evidence="4 6" id="KW-1133">Transmembrane helix</keyword>
<feature type="transmembrane region" description="Helical" evidence="6">
    <location>
        <begin position="156"/>
        <end position="176"/>
    </location>
</feature>
<sequence length="298" mass="33120">MFALNSYKFHLIAILTVIVWGTTFVSTKILINHGLSPVEIFLYRFLLAYIGIWFICPRKLFANTTKDELLFAVSGLCGGALYFIFENTALGITLASNVSLIICTSPIFTALLSWILYKKEKLKSSLIFGSLTAFLGVALVVFNGSFILSINPLGDMLTILAALSWAFYGIILRQLNGRYSTLFITRKVFFYGIITMLPFFALKSSTLNPQLLDTPVILFNIIFLGLVASLLCFIAWNMAVKELGVVQTSNYIYFVPLITLLTSAIVIDEHITIIALIGTILILSGVYIAEKGFRRSKS</sequence>
<dbReference type="SUPFAM" id="SSF103481">
    <property type="entry name" value="Multidrug resistance efflux transporter EmrE"/>
    <property type="match status" value="2"/>
</dbReference>
<keyword evidence="9" id="KW-1185">Reference proteome</keyword>
<feature type="transmembrane region" description="Helical" evidence="6">
    <location>
        <begin position="251"/>
        <end position="267"/>
    </location>
</feature>
<evidence type="ECO:0000256" key="3">
    <source>
        <dbReference type="ARBA" id="ARBA00022692"/>
    </source>
</evidence>
<feature type="transmembrane region" description="Helical" evidence="6">
    <location>
        <begin position="37"/>
        <end position="56"/>
    </location>
</feature>
<proteinExistence type="predicted"/>
<dbReference type="OrthoDB" id="9805239at2"/>
<feature type="transmembrane region" description="Helical" evidence="6">
    <location>
        <begin position="97"/>
        <end position="117"/>
    </location>
</feature>
<comment type="caution">
    <text evidence="8">The sequence shown here is derived from an EMBL/GenBank/DDBJ whole genome shotgun (WGS) entry which is preliminary data.</text>
</comment>
<evidence type="ECO:0000256" key="4">
    <source>
        <dbReference type="ARBA" id="ARBA00022989"/>
    </source>
</evidence>
<dbReference type="STRING" id="1121485.GCA_000426485_00160"/>
<evidence type="ECO:0000313" key="8">
    <source>
        <dbReference type="EMBL" id="TFD98961.1"/>
    </source>
</evidence>
<keyword evidence="3 6" id="KW-0812">Transmembrane</keyword>
<evidence type="ECO:0000256" key="2">
    <source>
        <dbReference type="ARBA" id="ARBA00022475"/>
    </source>
</evidence>
<gene>
    <name evidence="8" type="ORF">E2605_02420</name>
</gene>
<evidence type="ECO:0000256" key="6">
    <source>
        <dbReference type="SAM" id="Phobius"/>
    </source>
</evidence>
<reference evidence="8 9" key="1">
    <citation type="submission" date="2019-03" db="EMBL/GenBank/DDBJ databases">
        <title>San Antonio Military Medical Center submission to MRSN (WRAIR), pending publication.</title>
        <authorList>
            <person name="Blyth D.M."/>
            <person name="Mccarthy S.L."/>
            <person name="Schall S.E."/>
            <person name="Stam J.A."/>
            <person name="Ong A.C."/>
            <person name="Mcgann P.T."/>
        </authorList>
    </citation>
    <scope>NUCLEOTIDE SEQUENCE [LARGE SCALE GENOMIC DNA]</scope>
    <source>
        <strain evidence="8 9">MRSN571793</strain>
    </source>
</reference>
<dbReference type="PANTHER" id="PTHR32322:SF18">
    <property type="entry name" value="S-ADENOSYLMETHIONINE_S-ADENOSYLHOMOCYSTEINE TRANSPORTER"/>
    <property type="match status" value="1"/>
</dbReference>
<dbReference type="AlphaFoldDB" id="A0A4Y8L9J0"/>
<accession>A0A4Y8L9J0</accession>
<organism evidence="8 9">
    <name type="scientific">Dysgonomonas capnocytophagoides</name>
    <dbReference type="NCBI Taxonomy" id="45254"/>
    <lineage>
        <taxon>Bacteria</taxon>
        <taxon>Pseudomonadati</taxon>
        <taxon>Bacteroidota</taxon>
        <taxon>Bacteroidia</taxon>
        <taxon>Bacteroidales</taxon>
        <taxon>Dysgonomonadaceae</taxon>
        <taxon>Dysgonomonas</taxon>
    </lineage>
</organism>
<evidence type="ECO:0000313" key="9">
    <source>
        <dbReference type="Proteomes" id="UP000297861"/>
    </source>
</evidence>
<name>A0A4Y8L9J0_9BACT</name>
<dbReference type="RefSeq" id="WP_026627487.1">
    <property type="nucleotide sequence ID" value="NZ_JAWZLG010000034.1"/>
</dbReference>